<comment type="similarity">
    <text evidence="6">Belongs to the exbB/tolQ family.</text>
</comment>
<keyword evidence="6" id="KW-0813">Transport</keyword>
<evidence type="ECO:0000256" key="1">
    <source>
        <dbReference type="ARBA" id="ARBA00004651"/>
    </source>
</evidence>
<feature type="domain" description="MotA/TolQ/ExbB proton channel" evidence="8">
    <location>
        <begin position="66"/>
        <end position="146"/>
    </location>
</feature>
<dbReference type="InterPro" id="IPR050790">
    <property type="entry name" value="ExbB/TolQ_transport"/>
</dbReference>
<sequence length="170" mass="18656">MEYGIVQGALHLLVGLLLYPVIFALIISLIVTLWELGKAIAEPTFALTKFNIASLQAEQLFKHYATKRLERVDLLARSGPILGLMGTLIPLGPGLTALGSGNIELLATALTVAFDTTVIGLLVGLVAFIIGRVRRRWYENTWQNMQLVQQQETAVIDITQHQKPSKVASH</sequence>
<comment type="subcellular location">
    <subcellularLocation>
        <location evidence="1">Cell membrane</location>
        <topology evidence="1">Multi-pass membrane protein</topology>
    </subcellularLocation>
    <subcellularLocation>
        <location evidence="6">Membrane</location>
        <topology evidence="6">Multi-pass membrane protein</topology>
    </subcellularLocation>
</comment>
<dbReference type="RefSeq" id="WP_189766761.1">
    <property type="nucleotide sequence ID" value="NZ_BNCK01000001.1"/>
</dbReference>
<keyword evidence="2" id="KW-1003">Cell membrane</keyword>
<evidence type="ECO:0000256" key="2">
    <source>
        <dbReference type="ARBA" id="ARBA00022475"/>
    </source>
</evidence>
<dbReference type="InterPro" id="IPR002898">
    <property type="entry name" value="MotA_ExbB_proton_chnl"/>
</dbReference>
<dbReference type="Pfam" id="PF01618">
    <property type="entry name" value="MotA_ExbB"/>
    <property type="match status" value="1"/>
</dbReference>
<evidence type="ECO:0000256" key="4">
    <source>
        <dbReference type="ARBA" id="ARBA00022989"/>
    </source>
</evidence>
<dbReference type="EMBL" id="BNCK01000001">
    <property type="protein sequence ID" value="GHF77802.1"/>
    <property type="molecule type" value="Genomic_DNA"/>
</dbReference>
<name>A0A919BBA1_9GAMM</name>
<evidence type="ECO:0000313" key="10">
    <source>
        <dbReference type="Proteomes" id="UP000623842"/>
    </source>
</evidence>
<organism evidence="9 10">
    <name type="scientific">Thalassotalea marina</name>
    <dbReference type="NCBI Taxonomy" id="1673741"/>
    <lineage>
        <taxon>Bacteria</taxon>
        <taxon>Pseudomonadati</taxon>
        <taxon>Pseudomonadota</taxon>
        <taxon>Gammaproteobacteria</taxon>
        <taxon>Alteromonadales</taxon>
        <taxon>Colwelliaceae</taxon>
        <taxon>Thalassotalea</taxon>
    </lineage>
</organism>
<keyword evidence="4 7" id="KW-1133">Transmembrane helix</keyword>
<evidence type="ECO:0000256" key="6">
    <source>
        <dbReference type="RuleBase" id="RU004057"/>
    </source>
</evidence>
<dbReference type="PANTHER" id="PTHR30625:SF3">
    <property type="entry name" value="TOL-PAL SYSTEM PROTEIN TOLQ"/>
    <property type="match status" value="1"/>
</dbReference>
<dbReference type="GO" id="GO:0017038">
    <property type="term" value="P:protein import"/>
    <property type="evidence" value="ECO:0007669"/>
    <property type="project" value="TreeGrafter"/>
</dbReference>
<keyword evidence="6" id="KW-0653">Protein transport</keyword>
<reference evidence="9" key="2">
    <citation type="submission" date="2020-09" db="EMBL/GenBank/DDBJ databases">
        <authorList>
            <person name="Sun Q."/>
            <person name="Kim S."/>
        </authorList>
    </citation>
    <scope>NUCLEOTIDE SEQUENCE</scope>
    <source>
        <strain evidence="9">KCTC 42731</strain>
    </source>
</reference>
<feature type="transmembrane region" description="Helical" evidence="7">
    <location>
        <begin position="105"/>
        <end position="130"/>
    </location>
</feature>
<comment type="caution">
    <text evidence="9">The sequence shown here is derived from an EMBL/GenBank/DDBJ whole genome shotgun (WGS) entry which is preliminary data.</text>
</comment>
<evidence type="ECO:0000256" key="7">
    <source>
        <dbReference type="SAM" id="Phobius"/>
    </source>
</evidence>
<keyword evidence="3 7" id="KW-0812">Transmembrane</keyword>
<keyword evidence="5 7" id="KW-0472">Membrane</keyword>
<dbReference type="PANTHER" id="PTHR30625">
    <property type="entry name" value="PROTEIN TOLQ"/>
    <property type="match status" value="1"/>
</dbReference>
<feature type="transmembrane region" description="Helical" evidence="7">
    <location>
        <begin position="12"/>
        <end position="34"/>
    </location>
</feature>
<dbReference type="GO" id="GO:0005886">
    <property type="term" value="C:plasma membrane"/>
    <property type="evidence" value="ECO:0007669"/>
    <property type="project" value="UniProtKB-SubCell"/>
</dbReference>
<feature type="transmembrane region" description="Helical" evidence="7">
    <location>
        <begin position="74"/>
        <end position="93"/>
    </location>
</feature>
<dbReference type="AlphaFoldDB" id="A0A919BBA1"/>
<reference evidence="9" key="1">
    <citation type="journal article" date="2014" name="Int. J. Syst. Evol. Microbiol.">
        <title>Complete genome sequence of Corynebacterium casei LMG S-19264T (=DSM 44701T), isolated from a smear-ripened cheese.</title>
        <authorList>
            <consortium name="US DOE Joint Genome Institute (JGI-PGF)"/>
            <person name="Walter F."/>
            <person name="Albersmeier A."/>
            <person name="Kalinowski J."/>
            <person name="Ruckert C."/>
        </authorList>
    </citation>
    <scope>NUCLEOTIDE SEQUENCE</scope>
    <source>
        <strain evidence="9">KCTC 42731</strain>
    </source>
</reference>
<evidence type="ECO:0000256" key="3">
    <source>
        <dbReference type="ARBA" id="ARBA00022692"/>
    </source>
</evidence>
<evidence type="ECO:0000313" key="9">
    <source>
        <dbReference type="EMBL" id="GHF77802.1"/>
    </source>
</evidence>
<protein>
    <recommendedName>
        <fullName evidence="8">MotA/TolQ/ExbB proton channel domain-containing protein</fullName>
    </recommendedName>
</protein>
<dbReference type="Proteomes" id="UP000623842">
    <property type="component" value="Unassembled WGS sequence"/>
</dbReference>
<evidence type="ECO:0000259" key="8">
    <source>
        <dbReference type="Pfam" id="PF01618"/>
    </source>
</evidence>
<proteinExistence type="inferred from homology"/>
<gene>
    <name evidence="9" type="ORF">GCM10017161_00980</name>
</gene>
<evidence type="ECO:0000256" key="5">
    <source>
        <dbReference type="ARBA" id="ARBA00023136"/>
    </source>
</evidence>
<accession>A0A919BBA1</accession>
<keyword evidence="10" id="KW-1185">Reference proteome</keyword>